<feature type="non-terminal residue" evidence="1">
    <location>
        <position position="1"/>
    </location>
</feature>
<comment type="caution">
    <text evidence="1">The sequence shown here is derived from an EMBL/GenBank/DDBJ whole genome shotgun (WGS) entry which is preliminary data.</text>
</comment>
<dbReference type="AlphaFoldDB" id="A0A1E5V1P9"/>
<evidence type="ECO:0000313" key="2">
    <source>
        <dbReference type="Proteomes" id="UP000095767"/>
    </source>
</evidence>
<dbReference type="OrthoDB" id="429813at2759"/>
<reference evidence="1 2" key="1">
    <citation type="submission" date="2016-09" db="EMBL/GenBank/DDBJ databases">
        <title>The draft genome of Dichanthelium oligosanthes: A C3 panicoid grass species.</title>
        <authorList>
            <person name="Studer A.J."/>
            <person name="Schnable J.C."/>
            <person name="Brutnell T.P."/>
        </authorList>
    </citation>
    <scope>NUCLEOTIDE SEQUENCE [LARGE SCALE GENOMIC DNA]</scope>
    <source>
        <strain evidence="2">cv. Kellogg 1175</strain>
        <tissue evidence="1">Leaf</tissue>
    </source>
</reference>
<evidence type="ECO:0000313" key="1">
    <source>
        <dbReference type="EMBL" id="OEL19093.1"/>
    </source>
</evidence>
<protein>
    <recommendedName>
        <fullName evidence="3">Fatty acyl-CoA reductase C-terminal domain-containing protein</fullName>
    </recommendedName>
</protein>
<dbReference type="EMBL" id="LWDX02054667">
    <property type="protein sequence ID" value="OEL19093.1"/>
    <property type="molecule type" value="Genomic_DNA"/>
</dbReference>
<sequence>LRKLWRTTAAGQDDGYIFNFDPNCINWRLYLLNTHIPAALKISRSRKNTLLEKHKSVSARPCRLQ</sequence>
<accession>A0A1E5V1P9</accession>
<dbReference type="Proteomes" id="UP000095767">
    <property type="component" value="Unassembled WGS sequence"/>
</dbReference>
<proteinExistence type="predicted"/>
<keyword evidence="2" id="KW-1185">Reference proteome</keyword>
<organism evidence="1 2">
    <name type="scientific">Dichanthelium oligosanthes</name>
    <dbReference type="NCBI Taxonomy" id="888268"/>
    <lineage>
        <taxon>Eukaryota</taxon>
        <taxon>Viridiplantae</taxon>
        <taxon>Streptophyta</taxon>
        <taxon>Embryophyta</taxon>
        <taxon>Tracheophyta</taxon>
        <taxon>Spermatophyta</taxon>
        <taxon>Magnoliopsida</taxon>
        <taxon>Liliopsida</taxon>
        <taxon>Poales</taxon>
        <taxon>Poaceae</taxon>
        <taxon>PACMAD clade</taxon>
        <taxon>Panicoideae</taxon>
        <taxon>Panicodae</taxon>
        <taxon>Paniceae</taxon>
        <taxon>Dichantheliinae</taxon>
        <taxon>Dichanthelium</taxon>
    </lineage>
</organism>
<gene>
    <name evidence="1" type="ORF">BAE44_0019888</name>
</gene>
<evidence type="ECO:0008006" key="3">
    <source>
        <dbReference type="Google" id="ProtNLM"/>
    </source>
</evidence>
<name>A0A1E5V1P9_9POAL</name>